<dbReference type="InterPro" id="IPR051531">
    <property type="entry name" value="N-acetyltransferase"/>
</dbReference>
<dbReference type="InterPro" id="IPR000182">
    <property type="entry name" value="GNAT_dom"/>
</dbReference>
<sequence length="197" mass="21290">MTYRGEMENAAPPVRLEPWSEEDAGLLRALNAPELTAHLGGPETGEQLVRRHRRYVDLSAADPGAGRMFRIVLLPEEAPVGSIGFWAQTWDDEPVYETGWAVLPGFQGRGVATAATRAVIAEARAAGAKGRAAGAGNAAEGRRHLHAFPSSDNTASNAVCRKAGFQPRGERDFEYPPGRLMRCNDWRLDLGPSAQEA</sequence>
<dbReference type="PANTHER" id="PTHR43792">
    <property type="entry name" value="GNAT FAMILY, PUTATIVE (AFU_ORTHOLOGUE AFUA_3G00765)-RELATED-RELATED"/>
    <property type="match status" value="1"/>
</dbReference>
<accession>A0AAV4KLJ9</accession>
<dbReference type="Pfam" id="PF13302">
    <property type="entry name" value="Acetyltransf_3"/>
    <property type="match status" value="1"/>
</dbReference>
<dbReference type="Proteomes" id="UP000642014">
    <property type="component" value="Unassembled WGS sequence"/>
</dbReference>
<dbReference type="InterPro" id="IPR016181">
    <property type="entry name" value="Acyl_CoA_acyltransferase"/>
</dbReference>
<comment type="caution">
    <text evidence="5">The sequence shown here is derived from an EMBL/GenBank/DDBJ whole genome shotgun (WGS) entry which is preliminary data.</text>
</comment>
<dbReference type="PROSITE" id="PS51186">
    <property type="entry name" value="GNAT"/>
    <property type="match status" value="1"/>
</dbReference>
<comment type="similarity">
    <text evidence="3">Belongs to the acetyltransferase family. RimJ subfamily.</text>
</comment>
<dbReference type="CDD" id="cd04301">
    <property type="entry name" value="NAT_SF"/>
    <property type="match status" value="1"/>
</dbReference>
<dbReference type="GO" id="GO:0005737">
    <property type="term" value="C:cytoplasm"/>
    <property type="evidence" value="ECO:0007669"/>
    <property type="project" value="TreeGrafter"/>
</dbReference>
<dbReference type="SUPFAM" id="SSF55729">
    <property type="entry name" value="Acyl-CoA N-acyltransferases (Nat)"/>
    <property type="match status" value="1"/>
</dbReference>
<evidence type="ECO:0000313" key="5">
    <source>
        <dbReference type="EMBL" id="GGR37368.1"/>
    </source>
</evidence>
<evidence type="ECO:0000313" key="6">
    <source>
        <dbReference type="Proteomes" id="UP000642014"/>
    </source>
</evidence>
<evidence type="ECO:0000259" key="4">
    <source>
        <dbReference type="PROSITE" id="PS51186"/>
    </source>
</evidence>
<dbReference type="PANTHER" id="PTHR43792:SF8">
    <property type="entry name" value="[RIBOSOMAL PROTEIN US5]-ALANINE N-ACETYLTRANSFERASE"/>
    <property type="match status" value="1"/>
</dbReference>
<keyword evidence="2" id="KW-0012">Acyltransferase</keyword>
<protein>
    <recommendedName>
        <fullName evidence="4">N-acetyltransferase domain-containing protein</fullName>
    </recommendedName>
</protein>
<evidence type="ECO:0000256" key="2">
    <source>
        <dbReference type="ARBA" id="ARBA00023315"/>
    </source>
</evidence>
<gene>
    <name evidence="5" type="ORF">GCM10010497_45090</name>
</gene>
<feature type="domain" description="N-acetyltransferase" evidence="4">
    <location>
        <begin position="14"/>
        <end position="186"/>
    </location>
</feature>
<keyword evidence="1" id="KW-0808">Transferase</keyword>
<evidence type="ECO:0000256" key="3">
    <source>
        <dbReference type="ARBA" id="ARBA00038502"/>
    </source>
</evidence>
<reference evidence="5 6" key="1">
    <citation type="journal article" date="2014" name="Int. J. Syst. Evol. Microbiol.">
        <title>Complete genome sequence of Corynebacterium casei LMG S-19264T (=DSM 44701T), isolated from a smear-ripened cheese.</title>
        <authorList>
            <consortium name="US DOE Joint Genome Institute (JGI-PGF)"/>
            <person name="Walter F."/>
            <person name="Albersmeier A."/>
            <person name="Kalinowski J."/>
            <person name="Ruckert C."/>
        </authorList>
    </citation>
    <scope>NUCLEOTIDE SEQUENCE [LARGE SCALE GENOMIC DNA]</scope>
    <source>
        <strain evidence="5 6">JCM 4205</strain>
    </source>
</reference>
<dbReference type="EMBL" id="BMSJ01000009">
    <property type="protein sequence ID" value="GGR37368.1"/>
    <property type="molecule type" value="Genomic_DNA"/>
</dbReference>
<dbReference type="Gene3D" id="3.40.630.30">
    <property type="match status" value="1"/>
</dbReference>
<organism evidence="5 6">
    <name type="scientific">Streptomyces cinereoruber</name>
    <dbReference type="NCBI Taxonomy" id="67260"/>
    <lineage>
        <taxon>Bacteria</taxon>
        <taxon>Bacillati</taxon>
        <taxon>Actinomycetota</taxon>
        <taxon>Actinomycetes</taxon>
        <taxon>Kitasatosporales</taxon>
        <taxon>Streptomycetaceae</taxon>
        <taxon>Streptomyces</taxon>
    </lineage>
</organism>
<proteinExistence type="inferred from homology"/>
<evidence type="ECO:0000256" key="1">
    <source>
        <dbReference type="ARBA" id="ARBA00022679"/>
    </source>
</evidence>
<dbReference type="GO" id="GO:0008999">
    <property type="term" value="F:protein-N-terminal-alanine acetyltransferase activity"/>
    <property type="evidence" value="ECO:0007669"/>
    <property type="project" value="TreeGrafter"/>
</dbReference>
<name>A0AAV4KLJ9_9ACTN</name>
<dbReference type="AlphaFoldDB" id="A0AAV4KLJ9"/>